<sequence>LIDDAWQIGEFTVVNGSVTLPADETGKLYAVGLPVIGLLKTWEIKDNLQFTGLGTQRRWNRLDTRILNSSLPLIYGERAPDRRPVIPMGESDNVRAGIHDIRQNVVGYEDGAIIVEQDRPYPLYLMAFFGQYQVEDN</sequence>
<accession>X1BBY3</accession>
<organism evidence="1">
    <name type="scientific">marine sediment metagenome</name>
    <dbReference type="NCBI Taxonomy" id="412755"/>
    <lineage>
        <taxon>unclassified sequences</taxon>
        <taxon>metagenomes</taxon>
        <taxon>ecological metagenomes</taxon>
    </lineage>
</organism>
<name>X1BBY3_9ZZZZ</name>
<proteinExistence type="predicted"/>
<dbReference type="EMBL" id="BART01006769">
    <property type="protein sequence ID" value="GAG69461.1"/>
    <property type="molecule type" value="Genomic_DNA"/>
</dbReference>
<dbReference type="AlphaFoldDB" id="X1BBY3"/>
<reference evidence="1" key="1">
    <citation type="journal article" date="2014" name="Front. Microbiol.">
        <title>High frequency of phylogenetically diverse reductive dehalogenase-homologous genes in deep subseafloor sedimentary metagenomes.</title>
        <authorList>
            <person name="Kawai M."/>
            <person name="Futagami T."/>
            <person name="Toyoda A."/>
            <person name="Takaki Y."/>
            <person name="Nishi S."/>
            <person name="Hori S."/>
            <person name="Arai W."/>
            <person name="Tsubouchi T."/>
            <person name="Morono Y."/>
            <person name="Uchiyama I."/>
            <person name="Ito T."/>
            <person name="Fujiyama A."/>
            <person name="Inagaki F."/>
            <person name="Takami H."/>
        </authorList>
    </citation>
    <scope>NUCLEOTIDE SEQUENCE</scope>
    <source>
        <strain evidence="1">Expedition CK06-06</strain>
    </source>
</reference>
<feature type="non-terminal residue" evidence="1">
    <location>
        <position position="1"/>
    </location>
</feature>
<evidence type="ECO:0000313" key="1">
    <source>
        <dbReference type="EMBL" id="GAG69461.1"/>
    </source>
</evidence>
<gene>
    <name evidence="1" type="ORF">S01H4_15443</name>
</gene>
<comment type="caution">
    <text evidence="1">The sequence shown here is derived from an EMBL/GenBank/DDBJ whole genome shotgun (WGS) entry which is preliminary data.</text>
</comment>
<protein>
    <submittedName>
        <fullName evidence="1">Uncharacterized protein</fullName>
    </submittedName>
</protein>